<dbReference type="AlphaFoldDB" id="A0ABD5UTU7"/>
<keyword evidence="2" id="KW-1185">Reference proteome</keyword>
<evidence type="ECO:0000313" key="2">
    <source>
        <dbReference type="Proteomes" id="UP001596296"/>
    </source>
</evidence>
<dbReference type="EMBL" id="JBHSXL010000007">
    <property type="protein sequence ID" value="MFC6892598.1"/>
    <property type="molecule type" value="Genomic_DNA"/>
</dbReference>
<reference evidence="1 2" key="1">
    <citation type="journal article" date="2019" name="Int. J. Syst. Evol. Microbiol.">
        <title>The Global Catalogue of Microorganisms (GCM) 10K type strain sequencing project: providing services to taxonomists for standard genome sequencing and annotation.</title>
        <authorList>
            <consortium name="The Broad Institute Genomics Platform"/>
            <consortium name="The Broad Institute Genome Sequencing Center for Infectious Disease"/>
            <person name="Wu L."/>
            <person name="Ma J."/>
        </authorList>
    </citation>
    <scope>NUCLEOTIDE SEQUENCE [LARGE SCALE GENOMIC DNA]</scope>
    <source>
        <strain evidence="1 2">SKJ47</strain>
    </source>
</reference>
<dbReference type="RefSeq" id="WP_379524696.1">
    <property type="nucleotide sequence ID" value="NZ_JBHSVN010000003.1"/>
</dbReference>
<evidence type="ECO:0008006" key="3">
    <source>
        <dbReference type="Google" id="ProtNLM"/>
    </source>
</evidence>
<name>A0ABD5UTU7_9EURY</name>
<evidence type="ECO:0000313" key="1">
    <source>
        <dbReference type="EMBL" id="MFC6892598.1"/>
    </source>
</evidence>
<accession>A0ABD5UTU7</accession>
<organism evidence="1 2">
    <name type="scientific">Halopenitus salinus</name>
    <dbReference type="NCBI Taxonomy" id="1198295"/>
    <lineage>
        <taxon>Archaea</taxon>
        <taxon>Methanobacteriati</taxon>
        <taxon>Methanobacteriota</taxon>
        <taxon>Stenosarchaea group</taxon>
        <taxon>Halobacteria</taxon>
        <taxon>Halobacteriales</taxon>
        <taxon>Haloferacaceae</taxon>
        <taxon>Halopenitus</taxon>
    </lineage>
</organism>
<protein>
    <recommendedName>
        <fullName evidence="3">KOW domain-containing protein</fullName>
    </recommendedName>
</protein>
<proteinExistence type="predicted"/>
<gene>
    <name evidence="1" type="ORF">ACFQE9_08265</name>
</gene>
<sequence>MIGENARGVGPWSGGSRVRALLPGTDTTVVGRVRGGDAAGRVRVIVDGDDGEKDTSILLPQDRIVEVVDP</sequence>
<dbReference type="Proteomes" id="UP001596296">
    <property type="component" value="Unassembled WGS sequence"/>
</dbReference>
<comment type="caution">
    <text evidence="1">The sequence shown here is derived from an EMBL/GenBank/DDBJ whole genome shotgun (WGS) entry which is preliminary data.</text>
</comment>